<evidence type="ECO:0000256" key="1">
    <source>
        <dbReference type="SAM" id="MobiDB-lite"/>
    </source>
</evidence>
<name>A0A6G0WUG7_9STRA</name>
<sequence>MPSDFSPDRFADKLASCSETTASIQSLCAWVLFHRRSILEMVEVWYNSYTMHSQAHQIVHLYVANDVMQTGMRKYGRDIPEAFAPKLILAIAFSMTNGTPKVQDVIRKLVTLWRERQVLSDQVIDKMSDMCSTVVKARKDALKDTIALAKQAAAKSAEETEAFVLQDIPDAVESSITRETIQKIEDLEGEVVSTDLLSDRMFQLSSNLNYFMQAQEDGETDWSQLELPVFEIDLNVSAQHVATFRQHLEKQLEKRTELIQHFKTFTNYVVIDPEFIPIAARMDSEEADIKALHALCMQAATSKEQKRMEYNEQVMSTAPTLTRRHSMMETSTPHVRLEHRRSDSELLHHHEHGMPWDYDAAAIPPQPSSSQFYEYAPSRYESYQAPPDEWSMNRPSSSFRDSPRDYPRSRDRSRSRSRSPRSRPGSWRDERRRDSRSNSRERNYRRPSRFHDNPPPQMAPPASGYGYDAPYDDGSKRYRRY</sequence>
<feature type="domain" description="CID" evidence="2">
    <location>
        <begin position="2"/>
        <end position="135"/>
    </location>
</feature>
<dbReference type="Proteomes" id="UP000481153">
    <property type="component" value="Unassembled WGS sequence"/>
</dbReference>
<dbReference type="CDD" id="cd16981">
    <property type="entry name" value="CID_RPRD_like"/>
    <property type="match status" value="1"/>
</dbReference>
<dbReference type="VEuPathDB" id="FungiDB:AeMF1_019785"/>
<accession>A0A6G0WUG7</accession>
<evidence type="ECO:0000259" key="2">
    <source>
        <dbReference type="PROSITE" id="PS51391"/>
    </source>
</evidence>
<evidence type="ECO:0000313" key="4">
    <source>
        <dbReference type="Proteomes" id="UP000481153"/>
    </source>
</evidence>
<evidence type="ECO:0000313" key="3">
    <source>
        <dbReference type="EMBL" id="KAF0731178.1"/>
    </source>
</evidence>
<dbReference type="Gene3D" id="1.25.40.90">
    <property type="match status" value="1"/>
</dbReference>
<reference evidence="3 4" key="1">
    <citation type="submission" date="2019-07" db="EMBL/GenBank/DDBJ databases">
        <title>Genomics analysis of Aphanomyces spp. identifies a new class of oomycete effector associated with host adaptation.</title>
        <authorList>
            <person name="Gaulin E."/>
        </authorList>
    </citation>
    <scope>NUCLEOTIDE SEQUENCE [LARGE SCALE GENOMIC DNA]</scope>
    <source>
        <strain evidence="3 4">ATCC 201684</strain>
    </source>
</reference>
<dbReference type="InterPro" id="IPR008942">
    <property type="entry name" value="ENTH_VHS"/>
</dbReference>
<dbReference type="PANTHER" id="PTHR12460">
    <property type="entry name" value="CYCLIN-DEPENDENT KINASE INHIBITOR-RELATED PROTEIN"/>
    <property type="match status" value="1"/>
</dbReference>
<keyword evidence="4" id="KW-1185">Reference proteome</keyword>
<feature type="compositionally biased region" description="Basic and acidic residues" evidence="1">
    <location>
        <begin position="426"/>
        <end position="452"/>
    </location>
</feature>
<dbReference type="InterPro" id="IPR006569">
    <property type="entry name" value="CID_dom"/>
</dbReference>
<proteinExistence type="predicted"/>
<dbReference type="GO" id="GO:0031124">
    <property type="term" value="P:mRNA 3'-end processing"/>
    <property type="evidence" value="ECO:0007669"/>
    <property type="project" value="TreeGrafter"/>
</dbReference>
<dbReference type="SMART" id="SM00582">
    <property type="entry name" value="RPR"/>
    <property type="match status" value="1"/>
</dbReference>
<dbReference type="PROSITE" id="PS51391">
    <property type="entry name" value="CID"/>
    <property type="match status" value="1"/>
</dbReference>
<dbReference type="Pfam" id="PF04818">
    <property type="entry name" value="CID"/>
    <property type="match status" value="1"/>
</dbReference>
<gene>
    <name evidence="3" type="ORF">Ae201684_011444</name>
</gene>
<feature type="compositionally biased region" description="Basic and acidic residues" evidence="1">
    <location>
        <begin position="401"/>
        <end position="414"/>
    </location>
</feature>
<dbReference type="AlphaFoldDB" id="A0A6G0WUG7"/>
<dbReference type="EMBL" id="VJMJ01000146">
    <property type="protein sequence ID" value="KAF0731178.1"/>
    <property type="molecule type" value="Genomic_DNA"/>
</dbReference>
<dbReference type="GO" id="GO:0000993">
    <property type="term" value="F:RNA polymerase II complex binding"/>
    <property type="evidence" value="ECO:0007669"/>
    <property type="project" value="TreeGrafter"/>
</dbReference>
<dbReference type="SUPFAM" id="SSF48464">
    <property type="entry name" value="ENTH/VHS domain"/>
    <property type="match status" value="1"/>
</dbReference>
<dbReference type="PANTHER" id="PTHR12460:SF0">
    <property type="entry name" value="CID DOMAIN-CONTAINING PROTEIN-RELATED"/>
    <property type="match status" value="1"/>
</dbReference>
<feature type="region of interest" description="Disordered" evidence="1">
    <location>
        <begin position="383"/>
        <end position="481"/>
    </location>
</feature>
<protein>
    <recommendedName>
        <fullName evidence="2">CID domain-containing protein</fullName>
    </recommendedName>
</protein>
<organism evidence="3 4">
    <name type="scientific">Aphanomyces euteiches</name>
    <dbReference type="NCBI Taxonomy" id="100861"/>
    <lineage>
        <taxon>Eukaryota</taxon>
        <taxon>Sar</taxon>
        <taxon>Stramenopiles</taxon>
        <taxon>Oomycota</taxon>
        <taxon>Saprolegniomycetes</taxon>
        <taxon>Saprolegniales</taxon>
        <taxon>Verrucalvaceae</taxon>
        <taxon>Aphanomyces</taxon>
    </lineage>
</organism>
<comment type="caution">
    <text evidence="3">The sequence shown here is derived from an EMBL/GenBank/DDBJ whole genome shotgun (WGS) entry which is preliminary data.</text>
</comment>